<keyword evidence="4" id="KW-0479">Metal-binding</keyword>
<name>A0AAU9J575_9CILI</name>
<feature type="compositionally biased region" description="Basic and acidic residues" evidence="11">
    <location>
        <begin position="554"/>
        <end position="568"/>
    </location>
</feature>
<evidence type="ECO:0000256" key="10">
    <source>
        <dbReference type="ARBA" id="ARBA00031499"/>
    </source>
</evidence>
<dbReference type="InterPro" id="IPR032678">
    <property type="entry name" value="tRNA-synt_1_cat_dom"/>
</dbReference>
<comment type="caution">
    <text evidence="13">The sequence shown here is derived from an EMBL/GenBank/DDBJ whole genome shotgun (WGS) entry which is preliminary data.</text>
</comment>
<organism evidence="13 14">
    <name type="scientific">Blepharisma stoltei</name>
    <dbReference type="NCBI Taxonomy" id="1481888"/>
    <lineage>
        <taxon>Eukaryota</taxon>
        <taxon>Sar</taxon>
        <taxon>Alveolata</taxon>
        <taxon>Ciliophora</taxon>
        <taxon>Postciliodesmatophora</taxon>
        <taxon>Heterotrichea</taxon>
        <taxon>Heterotrichida</taxon>
        <taxon>Blepharismidae</taxon>
        <taxon>Blepharisma</taxon>
    </lineage>
</organism>
<dbReference type="NCBIfam" id="TIGR00435">
    <property type="entry name" value="cysS"/>
    <property type="match status" value="1"/>
</dbReference>
<evidence type="ECO:0000256" key="3">
    <source>
        <dbReference type="ARBA" id="ARBA00022598"/>
    </source>
</evidence>
<dbReference type="FunFam" id="3.40.50.620:FF:000027">
    <property type="entry name" value="Cysteine--tRNA ligase, cytoplasmic"/>
    <property type="match status" value="1"/>
</dbReference>
<dbReference type="InterPro" id="IPR015803">
    <property type="entry name" value="Cys-tRNA-ligase"/>
</dbReference>
<dbReference type="AlphaFoldDB" id="A0AAU9J575"/>
<evidence type="ECO:0000256" key="8">
    <source>
        <dbReference type="ARBA" id="ARBA00022917"/>
    </source>
</evidence>
<keyword evidence="6" id="KW-0862">Zinc</keyword>
<reference evidence="13" key="1">
    <citation type="submission" date="2021-09" db="EMBL/GenBank/DDBJ databases">
        <authorList>
            <consortium name="AG Swart"/>
            <person name="Singh M."/>
            <person name="Singh A."/>
            <person name="Seah K."/>
            <person name="Emmerich C."/>
        </authorList>
    </citation>
    <scope>NUCLEOTIDE SEQUENCE</scope>
    <source>
        <strain evidence="13">ATCC30299</strain>
    </source>
</reference>
<evidence type="ECO:0000256" key="7">
    <source>
        <dbReference type="ARBA" id="ARBA00022840"/>
    </source>
</evidence>
<evidence type="ECO:0000259" key="12">
    <source>
        <dbReference type="Pfam" id="PF01406"/>
    </source>
</evidence>
<evidence type="ECO:0000256" key="9">
    <source>
        <dbReference type="ARBA" id="ARBA00023146"/>
    </source>
</evidence>
<dbReference type="PANTHER" id="PTHR10890">
    <property type="entry name" value="CYSTEINYL-TRNA SYNTHETASE"/>
    <property type="match status" value="1"/>
</dbReference>
<evidence type="ECO:0000256" key="6">
    <source>
        <dbReference type="ARBA" id="ARBA00022833"/>
    </source>
</evidence>
<keyword evidence="3" id="KW-0436">Ligase</keyword>
<dbReference type="GO" id="GO:0005737">
    <property type="term" value="C:cytoplasm"/>
    <property type="evidence" value="ECO:0007669"/>
    <property type="project" value="TreeGrafter"/>
</dbReference>
<evidence type="ECO:0000256" key="4">
    <source>
        <dbReference type="ARBA" id="ARBA00022723"/>
    </source>
</evidence>
<keyword evidence="14" id="KW-1185">Reference proteome</keyword>
<keyword evidence="5" id="KW-0547">Nucleotide-binding</keyword>
<feature type="region of interest" description="Disordered" evidence="11">
    <location>
        <begin position="534"/>
        <end position="584"/>
    </location>
</feature>
<dbReference type="PANTHER" id="PTHR10890:SF3">
    <property type="entry name" value="CYSTEINE--TRNA LIGASE, CYTOPLASMIC"/>
    <property type="match status" value="1"/>
</dbReference>
<dbReference type="InterPro" id="IPR024909">
    <property type="entry name" value="Cys-tRNA/MSH_ligase"/>
</dbReference>
<dbReference type="GO" id="GO:0005524">
    <property type="term" value="F:ATP binding"/>
    <property type="evidence" value="ECO:0007669"/>
    <property type="project" value="UniProtKB-KW"/>
</dbReference>
<dbReference type="HAMAP" id="MF_00041">
    <property type="entry name" value="Cys_tRNA_synth"/>
    <property type="match status" value="1"/>
</dbReference>
<dbReference type="GO" id="GO:0006423">
    <property type="term" value="P:cysteinyl-tRNA aminoacylation"/>
    <property type="evidence" value="ECO:0007669"/>
    <property type="project" value="InterPro"/>
</dbReference>
<feature type="domain" description="tRNA synthetases class I catalytic" evidence="12">
    <location>
        <begin position="31"/>
        <end position="333"/>
    </location>
</feature>
<dbReference type="InterPro" id="IPR009080">
    <property type="entry name" value="tRNAsynth_Ia_anticodon-bd"/>
</dbReference>
<evidence type="ECO:0000313" key="14">
    <source>
        <dbReference type="Proteomes" id="UP001162131"/>
    </source>
</evidence>
<dbReference type="PRINTS" id="PR00983">
    <property type="entry name" value="TRNASYNTHCYS"/>
</dbReference>
<protein>
    <recommendedName>
        <fullName evidence="2">cysteine--tRNA ligase</fullName>
        <ecNumber evidence="2">6.1.1.16</ecNumber>
    </recommendedName>
    <alternativeName>
        <fullName evidence="10">Cysteinyl-tRNA synthetase</fullName>
    </alternativeName>
</protein>
<dbReference type="SUPFAM" id="SSF52374">
    <property type="entry name" value="Nucleotidylyl transferase"/>
    <property type="match status" value="1"/>
</dbReference>
<dbReference type="GO" id="GO:0046872">
    <property type="term" value="F:metal ion binding"/>
    <property type="evidence" value="ECO:0007669"/>
    <property type="project" value="UniProtKB-KW"/>
</dbReference>
<dbReference type="SUPFAM" id="SSF47323">
    <property type="entry name" value="Anticodon-binding domain of a subclass of class I aminoacyl-tRNA synthetases"/>
    <property type="match status" value="1"/>
</dbReference>
<dbReference type="Gene3D" id="1.20.120.1910">
    <property type="entry name" value="Cysteine-tRNA ligase, C-terminal anti-codon recognition domain"/>
    <property type="match status" value="1"/>
</dbReference>
<gene>
    <name evidence="13" type="ORF">BSTOLATCC_MIC28678</name>
</gene>
<feature type="compositionally biased region" description="Basic and acidic residues" evidence="11">
    <location>
        <begin position="534"/>
        <end position="546"/>
    </location>
</feature>
<dbReference type="GO" id="GO:0004817">
    <property type="term" value="F:cysteine-tRNA ligase activity"/>
    <property type="evidence" value="ECO:0007669"/>
    <property type="project" value="UniProtKB-EC"/>
</dbReference>
<dbReference type="Pfam" id="PF01406">
    <property type="entry name" value="tRNA-synt_1e"/>
    <property type="match status" value="1"/>
</dbReference>
<dbReference type="Gene3D" id="3.40.50.620">
    <property type="entry name" value="HUPs"/>
    <property type="match status" value="1"/>
</dbReference>
<comment type="cofactor">
    <cofactor evidence="1">
        <name>Zn(2+)</name>
        <dbReference type="ChEBI" id="CHEBI:29105"/>
    </cofactor>
</comment>
<sequence length="611" mass="71296">MKSWLRPSESRFRTGLRIFNSLTQTKEEFFTNSGDKKVYWYMCGPTVYTNSHMGHARTYVSFDIIRRILSNYFGYDVTLCMNITDIDDKIIIESNNQQVNFAEYARKWEKSFFEDMARLNVSPPDVLTRVSEFVPDIITFIEKLISNGFAYESNGSVYFDTEVYKQTHTYGKLINQSDINTELMQEGEGKLTDVKAKEKRREEDFALWKKSKEFEPSWESPWGPGRPGWHIECSVMAADSLPCPIDIHSGGVDLRFPHHENELAQSEAFYGCQQWVNYFLHTGHLHIKKCKMSRSLKNFITINEMLQDYTPRQMRMVYLLHKWDGMMNYDPENSSTMEEAVIIEKQFKEFFMNIQAAKRELKIESKQKFDQREKNLFAALQQTRENVHNALLDNFGTDVAVLELSGLVNKTNVYMQSEPKLILLANVSDYVKKMLDCFGLDYSVADSGDSSFEPLMNVLTRFRDGVRQASREGDVKAILQLCDQIRDDDLPPLGIKLEDRSNQPSIWKKGNPEELILEIRRKKEEEEKAIARKQEMARKKEEKKAAQDAQASIDPKEMFRGETDKYSTWDENGIPLCDQTGNPISKSLRKKLEKLWEKQKKLYEQRENKQE</sequence>
<evidence type="ECO:0000256" key="11">
    <source>
        <dbReference type="SAM" id="MobiDB-lite"/>
    </source>
</evidence>
<dbReference type="CDD" id="cd00672">
    <property type="entry name" value="CysRS_core"/>
    <property type="match status" value="1"/>
</dbReference>
<keyword evidence="8" id="KW-0648">Protein biosynthesis</keyword>
<evidence type="ECO:0000256" key="1">
    <source>
        <dbReference type="ARBA" id="ARBA00001947"/>
    </source>
</evidence>
<dbReference type="InterPro" id="IPR014729">
    <property type="entry name" value="Rossmann-like_a/b/a_fold"/>
</dbReference>
<evidence type="ECO:0000256" key="2">
    <source>
        <dbReference type="ARBA" id="ARBA00012832"/>
    </source>
</evidence>
<evidence type="ECO:0000256" key="5">
    <source>
        <dbReference type="ARBA" id="ARBA00022741"/>
    </source>
</evidence>
<accession>A0AAU9J575</accession>
<dbReference type="Proteomes" id="UP001162131">
    <property type="component" value="Unassembled WGS sequence"/>
</dbReference>
<keyword evidence="9" id="KW-0030">Aminoacyl-tRNA synthetase</keyword>
<proteinExistence type="inferred from homology"/>
<evidence type="ECO:0000313" key="13">
    <source>
        <dbReference type="EMBL" id="CAG9321396.1"/>
    </source>
</evidence>
<dbReference type="EC" id="6.1.1.16" evidence="2"/>
<keyword evidence="7" id="KW-0067">ATP-binding</keyword>
<dbReference type="EMBL" id="CAJZBQ010000028">
    <property type="protein sequence ID" value="CAG9321396.1"/>
    <property type="molecule type" value="Genomic_DNA"/>
</dbReference>